<dbReference type="SMART" id="SM00347">
    <property type="entry name" value="HTH_MARR"/>
    <property type="match status" value="1"/>
</dbReference>
<accession>A0A239H5M7</accession>
<name>A0A239H5M7_9ACTN</name>
<dbReference type="RefSeq" id="WP_089225046.1">
    <property type="nucleotide sequence ID" value="NZ_FZOF01000008.1"/>
</dbReference>
<dbReference type="AlphaFoldDB" id="A0A239H5M7"/>
<dbReference type="PROSITE" id="PS50995">
    <property type="entry name" value="HTH_MARR_2"/>
    <property type="match status" value="1"/>
</dbReference>
<evidence type="ECO:0000313" key="2">
    <source>
        <dbReference type="EMBL" id="SNS76328.1"/>
    </source>
</evidence>
<protein>
    <submittedName>
        <fullName evidence="2">Transcriptional regulator, MarR family</fullName>
    </submittedName>
</protein>
<dbReference type="InterPro" id="IPR039422">
    <property type="entry name" value="MarR/SlyA-like"/>
</dbReference>
<dbReference type="PANTHER" id="PTHR33164:SF43">
    <property type="entry name" value="HTH-TYPE TRANSCRIPTIONAL REPRESSOR YETL"/>
    <property type="match status" value="1"/>
</dbReference>
<dbReference type="PANTHER" id="PTHR33164">
    <property type="entry name" value="TRANSCRIPTIONAL REGULATOR, MARR FAMILY"/>
    <property type="match status" value="1"/>
</dbReference>
<evidence type="ECO:0000313" key="3">
    <source>
        <dbReference type="Proteomes" id="UP000198280"/>
    </source>
</evidence>
<dbReference type="SUPFAM" id="SSF46785">
    <property type="entry name" value="Winged helix' DNA-binding domain"/>
    <property type="match status" value="1"/>
</dbReference>
<dbReference type="InterPro" id="IPR000835">
    <property type="entry name" value="HTH_MarR-typ"/>
</dbReference>
<proteinExistence type="predicted"/>
<dbReference type="EMBL" id="FZOF01000008">
    <property type="protein sequence ID" value="SNS76328.1"/>
    <property type="molecule type" value="Genomic_DNA"/>
</dbReference>
<dbReference type="GO" id="GO:0003700">
    <property type="term" value="F:DNA-binding transcription factor activity"/>
    <property type="evidence" value="ECO:0007669"/>
    <property type="project" value="InterPro"/>
</dbReference>
<dbReference type="OrthoDB" id="3177763at2"/>
<organism evidence="2 3">
    <name type="scientific">Actinacidiphila glaucinigra</name>
    <dbReference type="NCBI Taxonomy" id="235986"/>
    <lineage>
        <taxon>Bacteria</taxon>
        <taxon>Bacillati</taxon>
        <taxon>Actinomycetota</taxon>
        <taxon>Actinomycetes</taxon>
        <taxon>Kitasatosporales</taxon>
        <taxon>Streptomycetaceae</taxon>
        <taxon>Actinacidiphila</taxon>
    </lineage>
</organism>
<gene>
    <name evidence="2" type="ORF">SAMN05216252_108194</name>
</gene>
<dbReference type="InterPro" id="IPR036388">
    <property type="entry name" value="WH-like_DNA-bd_sf"/>
</dbReference>
<reference evidence="2 3" key="1">
    <citation type="submission" date="2017-06" db="EMBL/GenBank/DDBJ databases">
        <authorList>
            <person name="Kim H.J."/>
            <person name="Triplett B.A."/>
        </authorList>
    </citation>
    <scope>NUCLEOTIDE SEQUENCE [LARGE SCALE GENOMIC DNA]</scope>
    <source>
        <strain evidence="2 3">CGMCC 4.1858</strain>
    </source>
</reference>
<sequence>MPPREPREHIGYLIWQLSQAYAIRIEQAMRPLRLTQAQFSALMHLSTYGAMSSAELARRCGVTPQSMGTAVQGLTERGLVERRAHPTHGRIIEISATPQGEELAVRAEQAIAPAEEEALSPFGAQERARVRADLQRMLATLNPHTLPSGD</sequence>
<dbReference type="InterPro" id="IPR036390">
    <property type="entry name" value="WH_DNA-bd_sf"/>
</dbReference>
<dbReference type="Pfam" id="PF12802">
    <property type="entry name" value="MarR_2"/>
    <property type="match status" value="1"/>
</dbReference>
<evidence type="ECO:0000259" key="1">
    <source>
        <dbReference type="PROSITE" id="PS50995"/>
    </source>
</evidence>
<keyword evidence="3" id="KW-1185">Reference proteome</keyword>
<dbReference type="GO" id="GO:0006950">
    <property type="term" value="P:response to stress"/>
    <property type="evidence" value="ECO:0007669"/>
    <property type="project" value="TreeGrafter"/>
</dbReference>
<feature type="domain" description="HTH marR-type" evidence="1">
    <location>
        <begin position="7"/>
        <end position="139"/>
    </location>
</feature>
<dbReference type="Gene3D" id="1.10.10.10">
    <property type="entry name" value="Winged helix-like DNA-binding domain superfamily/Winged helix DNA-binding domain"/>
    <property type="match status" value="1"/>
</dbReference>
<dbReference type="Proteomes" id="UP000198280">
    <property type="component" value="Unassembled WGS sequence"/>
</dbReference>